<dbReference type="Proteomes" id="UP000220605">
    <property type="component" value="Unassembled WGS sequence"/>
</dbReference>
<evidence type="ECO:0000256" key="1">
    <source>
        <dbReference type="SAM" id="MobiDB-lite"/>
    </source>
</evidence>
<sequence>MPNFLGNTHLSNLNTKYYYASLEKGYNDCKDEKFYNAAEEKLKKNHLNEEVSEQILKGLCYVYRKSLIQDYERDICKYLYYWLGNILIDKMKHNHVFQDVIRNLFNILKNQKGQICTASTYHIVVEKFKNIKLLFDYSKDYDSYMNQITEYNPPCNNNYKEYLQKYVDTYNKFQRECQDKRPYYSYCDVFDEYFAKKKAKYLSNWTCKLEHNEPKEIEESDDSEATEEQLPKTYRMEERTANFRGGFEGGREQNAEHTGSSNFLQEQDTFVNNSDSDNSNGTPPSIISKSITGAVSVAGALVPSYLLYNYTPAGNLINKLLGRTARMNHNPLMEEQLINNFYQPEQFNSGRSGYNISYRPV</sequence>
<dbReference type="InterPro" id="IPR008780">
    <property type="entry name" value="Plasmodium_Vir"/>
</dbReference>
<dbReference type="VEuPathDB" id="PlasmoDB:PVX_023685"/>
<name>A0A565A603_PLAVI</name>
<dbReference type="VEuPathDB" id="PlasmoDB:PVW1_140084800"/>
<protein>
    <submittedName>
        <fullName evidence="2">VIR protein</fullName>
    </submittedName>
</protein>
<dbReference type="Pfam" id="PF05795">
    <property type="entry name" value="Plasmodium_Vir"/>
    <property type="match status" value="1"/>
</dbReference>
<proteinExistence type="predicted"/>
<reference evidence="2" key="1">
    <citation type="submission" date="2016-07" db="EMBL/GenBank/DDBJ databases">
        <authorList>
            <consortium name="Pathogen Informatics"/>
        </authorList>
    </citation>
    <scope>NUCLEOTIDE SEQUENCE</scope>
</reference>
<dbReference type="EMBL" id="FLZR02000066">
    <property type="protein sequence ID" value="VVA00277.1"/>
    <property type="molecule type" value="Genomic_DNA"/>
</dbReference>
<dbReference type="VEuPathDB" id="PlasmoDB:PVPAM_000038200"/>
<dbReference type="AlphaFoldDB" id="A0A565A603"/>
<feature type="region of interest" description="Disordered" evidence="1">
    <location>
        <begin position="244"/>
        <end position="264"/>
    </location>
</feature>
<organism evidence="2">
    <name type="scientific">Plasmodium vivax</name>
    <name type="common">malaria parasite P. vivax</name>
    <dbReference type="NCBI Taxonomy" id="5855"/>
    <lineage>
        <taxon>Eukaryota</taxon>
        <taxon>Sar</taxon>
        <taxon>Alveolata</taxon>
        <taxon>Apicomplexa</taxon>
        <taxon>Aconoidasida</taxon>
        <taxon>Haemosporida</taxon>
        <taxon>Plasmodiidae</taxon>
        <taxon>Plasmodium</taxon>
        <taxon>Plasmodium (Plasmodium)</taxon>
    </lineage>
</organism>
<accession>A0A565A603</accession>
<dbReference type="VEuPathDB" id="PlasmoDB:PVP01_0009900"/>
<dbReference type="OrthoDB" id="383226at2759"/>
<evidence type="ECO:0000313" key="2">
    <source>
        <dbReference type="EMBL" id="VVA00277.1"/>
    </source>
</evidence>
<gene>
    <name evidence="2" type="ORF">PVP01_0009900</name>
</gene>